<dbReference type="GO" id="GO:0071011">
    <property type="term" value="C:precatalytic spliceosome"/>
    <property type="evidence" value="ECO:0007669"/>
    <property type="project" value="TreeGrafter"/>
</dbReference>
<dbReference type="GO" id="GO:0000398">
    <property type="term" value="P:mRNA splicing, via spliceosome"/>
    <property type="evidence" value="ECO:0007669"/>
    <property type="project" value="UniProtKB-UniRule"/>
</dbReference>
<dbReference type="GO" id="GO:0005688">
    <property type="term" value="C:U6 snRNP"/>
    <property type="evidence" value="ECO:0007669"/>
    <property type="project" value="UniProtKB-UniRule"/>
</dbReference>
<dbReference type="SMART" id="SM00651">
    <property type="entry name" value="Sm"/>
    <property type="match status" value="1"/>
</dbReference>
<evidence type="ECO:0000256" key="8">
    <source>
        <dbReference type="ARBA" id="ARBA00023274"/>
    </source>
</evidence>
<keyword evidence="7 9" id="KW-0539">Nucleus</keyword>
<comment type="similarity">
    <text evidence="2 9">Belongs to the snRNP Sm proteins family.</text>
</comment>
<proteinExistence type="inferred from homology"/>
<dbReference type="AlphaFoldDB" id="A0AAV9HCY2"/>
<evidence type="ECO:0000313" key="12">
    <source>
        <dbReference type="Proteomes" id="UP001321749"/>
    </source>
</evidence>
<dbReference type="InterPro" id="IPR047575">
    <property type="entry name" value="Sm"/>
</dbReference>
<dbReference type="Pfam" id="PF01423">
    <property type="entry name" value="LSM"/>
    <property type="match status" value="1"/>
</dbReference>
<dbReference type="PROSITE" id="PS52002">
    <property type="entry name" value="SM"/>
    <property type="match status" value="1"/>
</dbReference>
<name>A0AAV9HCY2_9PEZI</name>
<evidence type="ECO:0000256" key="6">
    <source>
        <dbReference type="ARBA" id="ARBA00023187"/>
    </source>
</evidence>
<organism evidence="11 12">
    <name type="scientific">Cladorrhinum samala</name>
    <dbReference type="NCBI Taxonomy" id="585594"/>
    <lineage>
        <taxon>Eukaryota</taxon>
        <taxon>Fungi</taxon>
        <taxon>Dikarya</taxon>
        <taxon>Ascomycota</taxon>
        <taxon>Pezizomycotina</taxon>
        <taxon>Sordariomycetes</taxon>
        <taxon>Sordariomycetidae</taxon>
        <taxon>Sordariales</taxon>
        <taxon>Podosporaceae</taxon>
        <taxon>Cladorrhinum</taxon>
    </lineage>
</organism>
<dbReference type="Proteomes" id="UP001321749">
    <property type="component" value="Unassembled WGS sequence"/>
</dbReference>
<dbReference type="SUPFAM" id="SSF50182">
    <property type="entry name" value="Sm-like ribonucleoproteins"/>
    <property type="match status" value="1"/>
</dbReference>
<evidence type="ECO:0000259" key="10">
    <source>
        <dbReference type="PROSITE" id="PS52002"/>
    </source>
</evidence>
<dbReference type="GO" id="GO:0046540">
    <property type="term" value="C:U4/U6 x U5 tri-snRNP complex"/>
    <property type="evidence" value="ECO:0007669"/>
    <property type="project" value="UniProtKB-UniRule"/>
</dbReference>
<feature type="domain" description="Sm" evidence="10">
    <location>
        <begin position="1"/>
        <end position="83"/>
    </location>
</feature>
<keyword evidence="8 9" id="KW-0687">Ribonucleoprotein</keyword>
<dbReference type="PANTHER" id="PTHR15588:SF9">
    <property type="entry name" value="U6 SNRNA-ASSOCIATED SM-LIKE PROTEIN LSM8"/>
    <property type="match status" value="1"/>
</dbReference>
<dbReference type="InterPro" id="IPR010920">
    <property type="entry name" value="LSM_dom_sf"/>
</dbReference>
<comment type="caution">
    <text evidence="11">The sequence shown here is derived from an EMBL/GenBank/DDBJ whole genome shotgun (WGS) entry which is preliminary data.</text>
</comment>
<dbReference type="InterPro" id="IPR034103">
    <property type="entry name" value="Lsm8"/>
</dbReference>
<dbReference type="PANTHER" id="PTHR15588">
    <property type="entry name" value="LSM1"/>
    <property type="match status" value="1"/>
</dbReference>
<comment type="subunit">
    <text evidence="9">LSm subunits form a heteromer with a doughnut shape.</text>
</comment>
<comment type="subcellular location">
    <subcellularLocation>
        <location evidence="1 9">Nucleus</location>
    </subcellularLocation>
</comment>
<dbReference type="EMBL" id="MU865105">
    <property type="protein sequence ID" value="KAK4457610.1"/>
    <property type="molecule type" value="Genomic_DNA"/>
</dbReference>
<evidence type="ECO:0000256" key="1">
    <source>
        <dbReference type="ARBA" id="ARBA00004123"/>
    </source>
</evidence>
<reference evidence="11" key="1">
    <citation type="journal article" date="2023" name="Mol. Phylogenet. Evol.">
        <title>Genome-scale phylogeny and comparative genomics of the fungal order Sordariales.</title>
        <authorList>
            <person name="Hensen N."/>
            <person name="Bonometti L."/>
            <person name="Westerberg I."/>
            <person name="Brannstrom I.O."/>
            <person name="Guillou S."/>
            <person name="Cros-Aarteil S."/>
            <person name="Calhoun S."/>
            <person name="Haridas S."/>
            <person name="Kuo A."/>
            <person name="Mondo S."/>
            <person name="Pangilinan J."/>
            <person name="Riley R."/>
            <person name="LaButti K."/>
            <person name="Andreopoulos B."/>
            <person name="Lipzen A."/>
            <person name="Chen C."/>
            <person name="Yan M."/>
            <person name="Daum C."/>
            <person name="Ng V."/>
            <person name="Clum A."/>
            <person name="Steindorff A."/>
            <person name="Ohm R.A."/>
            <person name="Martin F."/>
            <person name="Silar P."/>
            <person name="Natvig D.O."/>
            <person name="Lalanne C."/>
            <person name="Gautier V."/>
            <person name="Ament-Velasquez S.L."/>
            <person name="Kruys A."/>
            <person name="Hutchinson M.I."/>
            <person name="Powell A.J."/>
            <person name="Barry K."/>
            <person name="Miller A.N."/>
            <person name="Grigoriev I.V."/>
            <person name="Debuchy R."/>
            <person name="Gladieux P."/>
            <person name="Hiltunen Thoren M."/>
            <person name="Johannesson H."/>
        </authorList>
    </citation>
    <scope>NUCLEOTIDE SEQUENCE</scope>
    <source>
        <strain evidence="11">PSN324</strain>
    </source>
</reference>
<dbReference type="GO" id="GO:0003729">
    <property type="term" value="F:mRNA binding"/>
    <property type="evidence" value="ECO:0007669"/>
    <property type="project" value="TreeGrafter"/>
</dbReference>
<keyword evidence="3 9" id="KW-0507">mRNA processing</keyword>
<dbReference type="FunFam" id="2.30.30.100:FF:000027">
    <property type="entry name" value="U6 snRNA-associated Sm-like protein LSm8"/>
    <property type="match status" value="1"/>
</dbReference>
<evidence type="ECO:0000256" key="9">
    <source>
        <dbReference type="RuleBase" id="RU365048"/>
    </source>
</evidence>
<keyword evidence="6 9" id="KW-0508">mRNA splicing</keyword>
<dbReference type="InterPro" id="IPR001163">
    <property type="entry name" value="Sm_dom_euk/arc"/>
</dbReference>
<dbReference type="Gene3D" id="2.30.30.100">
    <property type="match status" value="1"/>
</dbReference>
<evidence type="ECO:0000256" key="2">
    <source>
        <dbReference type="ARBA" id="ARBA00006850"/>
    </source>
</evidence>
<dbReference type="InterPro" id="IPR044642">
    <property type="entry name" value="PTHR15588"/>
</dbReference>
<dbReference type="CDD" id="cd01727">
    <property type="entry name" value="LSm8"/>
    <property type="match status" value="1"/>
</dbReference>
<sequence length="103" mass="10893">MSLNSYVEKKVCIITTDGRSLVGTLAAHDNTTNLVLTNTVERVIRQPDGEGGGDAGEPSAEVPLGLYLIRGENVCLVGLVDEALDDSINWTEVKGAVIGTTKH</sequence>
<evidence type="ECO:0000256" key="4">
    <source>
        <dbReference type="ARBA" id="ARBA00022728"/>
    </source>
</evidence>
<accession>A0AAV9HCY2</accession>
<keyword evidence="12" id="KW-1185">Reference proteome</keyword>
<comment type="function">
    <text evidence="9">Plays role in pre-mRNA splicing as component of the U4/U6-U5 tri-snRNP complex that is involved in spliceosome assembly, and as component of the precatalytic spliceosome (spliceosome B complex). The heptameric LSM2-8 complex binds specifically to the 3'-terminal U-tract of U6 snRNA.</text>
</comment>
<evidence type="ECO:0000256" key="3">
    <source>
        <dbReference type="ARBA" id="ARBA00022664"/>
    </source>
</evidence>
<keyword evidence="4 9" id="KW-0747">Spliceosome</keyword>
<keyword evidence="5 9" id="KW-0694">RNA-binding</keyword>
<protein>
    <recommendedName>
        <fullName evidence="9">LSM2-LSM8 complex subunit LSM8</fullName>
    </recommendedName>
</protein>
<evidence type="ECO:0000313" key="11">
    <source>
        <dbReference type="EMBL" id="KAK4457610.1"/>
    </source>
</evidence>
<gene>
    <name evidence="9" type="primary">LSM8</name>
    <name evidence="11" type="ORF">QBC42DRAFT_278680</name>
</gene>
<evidence type="ECO:0000256" key="7">
    <source>
        <dbReference type="ARBA" id="ARBA00023242"/>
    </source>
</evidence>
<reference evidence="11" key="2">
    <citation type="submission" date="2023-06" db="EMBL/GenBank/DDBJ databases">
        <authorList>
            <consortium name="Lawrence Berkeley National Laboratory"/>
            <person name="Mondo S.J."/>
            <person name="Hensen N."/>
            <person name="Bonometti L."/>
            <person name="Westerberg I."/>
            <person name="Brannstrom I.O."/>
            <person name="Guillou S."/>
            <person name="Cros-Aarteil S."/>
            <person name="Calhoun S."/>
            <person name="Haridas S."/>
            <person name="Kuo A."/>
            <person name="Pangilinan J."/>
            <person name="Riley R."/>
            <person name="Labutti K."/>
            <person name="Andreopoulos B."/>
            <person name="Lipzen A."/>
            <person name="Chen C."/>
            <person name="Yanf M."/>
            <person name="Daum C."/>
            <person name="Ng V."/>
            <person name="Clum A."/>
            <person name="Steindorff A."/>
            <person name="Ohm R."/>
            <person name="Martin F."/>
            <person name="Silar P."/>
            <person name="Natvig D."/>
            <person name="Lalanne C."/>
            <person name="Gautier V."/>
            <person name="Ament-Velasquez S.L."/>
            <person name="Kruys A."/>
            <person name="Hutchinson M.I."/>
            <person name="Powell A.J."/>
            <person name="Barry K."/>
            <person name="Miller A.N."/>
            <person name="Grigoriev I.V."/>
            <person name="Debuchy R."/>
            <person name="Gladieux P."/>
            <person name="Thoren M.H."/>
            <person name="Johannesson H."/>
        </authorList>
    </citation>
    <scope>NUCLEOTIDE SEQUENCE</scope>
    <source>
        <strain evidence="11">PSN324</strain>
    </source>
</reference>
<evidence type="ECO:0000256" key="5">
    <source>
        <dbReference type="ARBA" id="ARBA00022884"/>
    </source>
</evidence>